<dbReference type="Proteomes" id="UP001142393">
    <property type="component" value="Unassembled WGS sequence"/>
</dbReference>
<evidence type="ECO:0000313" key="2">
    <source>
        <dbReference type="EMBL" id="KAJ3751484.1"/>
    </source>
</evidence>
<feature type="region of interest" description="Disordered" evidence="1">
    <location>
        <begin position="1"/>
        <end position="50"/>
    </location>
</feature>
<dbReference type="AlphaFoldDB" id="A0A9W8PCS8"/>
<dbReference type="EMBL" id="JANVFU010000001">
    <property type="protein sequence ID" value="KAJ3751484.1"/>
    <property type="molecule type" value="Genomic_DNA"/>
</dbReference>
<organism evidence="2 3">
    <name type="scientific">Lentinula detonsa</name>
    <dbReference type="NCBI Taxonomy" id="2804962"/>
    <lineage>
        <taxon>Eukaryota</taxon>
        <taxon>Fungi</taxon>
        <taxon>Dikarya</taxon>
        <taxon>Basidiomycota</taxon>
        <taxon>Agaricomycotina</taxon>
        <taxon>Agaricomycetes</taxon>
        <taxon>Agaricomycetidae</taxon>
        <taxon>Agaricales</taxon>
        <taxon>Marasmiineae</taxon>
        <taxon>Omphalotaceae</taxon>
        <taxon>Lentinula</taxon>
    </lineage>
</organism>
<name>A0A9W8PCS8_9AGAR</name>
<proteinExistence type="predicted"/>
<keyword evidence="3" id="KW-1185">Reference proteome</keyword>
<evidence type="ECO:0000256" key="1">
    <source>
        <dbReference type="SAM" id="MobiDB-lite"/>
    </source>
</evidence>
<protein>
    <submittedName>
        <fullName evidence="2">Uncharacterized protein</fullName>
    </submittedName>
</protein>
<evidence type="ECO:0000313" key="3">
    <source>
        <dbReference type="Proteomes" id="UP001142393"/>
    </source>
</evidence>
<sequence length="234" mass="26049">MIPIPVADPAVLLSDRQQEPATSTTHSEGKQKKPSTKAPKRRPPPIGKNLRVIKSKTSPSLEIYQFEWRAEVANVDQGSTSFVHETMKQQTGSQNHFNAVQPEIQQNTNWLGKQFQYPVQDWNVLDPQSQQSLSQSPQIPGFMLIGIIHTSTRVRVRRCIRHKAHQDQMSSGMNVLLPPLDYCQPSYQSSGTSSASSFHASASAFMTPVSNEKYSHSPYGTTFDAETFQIPPAG</sequence>
<reference evidence="2 3" key="1">
    <citation type="journal article" date="2023" name="Proc. Natl. Acad. Sci. U.S.A.">
        <title>A global phylogenomic analysis of the shiitake genus Lentinula.</title>
        <authorList>
            <person name="Sierra-Patev S."/>
            <person name="Min B."/>
            <person name="Naranjo-Ortiz M."/>
            <person name="Looney B."/>
            <person name="Konkel Z."/>
            <person name="Slot J.C."/>
            <person name="Sakamoto Y."/>
            <person name="Steenwyk J.L."/>
            <person name="Rokas A."/>
            <person name="Carro J."/>
            <person name="Camarero S."/>
            <person name="Ferreira P."/>
            <person name="Molpeceres G."/>
            <person name="Ruiz-Duenas F.J."/>
            <person name="Serrano A."/>
            <person name="Henrissat B."/>
            <person name="Drula E."/>
            <person name="Hughes K.W."/>
            <person name="Mata J.L."/>
            <person name="Ishikawa N.K."/>
            <person name="Vargas-Isla R."/>
            <person name="Ushijima S."/>
            <person name="Smith C.A."/>
            <person name="Donoghue J."/>
            <person name="Ahrendt S."/>
            <person name="Andreopoulos W."/>
            <person name="He G."/>
            <person name="LaButti K."/>
            <person name="Lipzen A."/>
            <person name="Ng V."/>
            <person name="Riley R."/>
            <person name="Sandor L."/>
            <person name="Barry K."/>
            <person name="Martinez A.T."/>
            <person name="Xiao Y."/>
            <person name="Gibbons J.G."/>
            <person name="Terashima K."/>
            <person name="Grigoriev I.V."/>
            <person name="Hibbett D."/>
        </authorList>
    </citation>
    <scope>NUCLEOTIDE SEQUENCE [LARGE SCALE GENOMIC DNA]</scope>
    <source>
        <strain evidence="2 3">TFB7810</strain>
    </source>
</reference>
<feature type="compositionally biased region" description="Basic residues" evidence="1">
    <location>
        <begin position="32"/>
        <end position="43"/>
    </location>
</feature>
<comment type="caution">
    <text evidence="2">The sequence shown here is derived from an EMBL/GenBank/DDBJ whole genome shotgun (WGS) entry which is preliminary data.</text>
</comment>
<accession>A0A9W8PCS8</accession>
<gene>
    <name evidence="2" type="ORF">DFH05DRAFT_1519696</name>
</gene>